<dbReference type="EMBL" id="CH479202">
    <property type="protein sequence ID" value="EDW30069.1"/>
    <property type="molecule type" value="Genomic_DNA"/>
</dbReference>
<dbReference type="STRING" id="7234.B4H192"/>
<dbReference type="PANTHER" id="PTHR10736:SF11">
    <property type="entry name" value="BESTROPHIN 2"/>
    <property type="match status" value="1"/>
</dbReference>
<dbReference type="PhylomeDB" id="B4H192"/>
<feature type="transmembrane region" description="Helical" evidence="7">
    <location>
        <begin position="205"/>
        <end position="222"/>
    </location>
</feature>
<evidence type="ECO:0000256" key="7">
    <source>
        <dbReference type="SAM" id="Phobius"/>
    </source>
</evidence>
<dbReference type="InterPro" id="IPR021134">
    <property type="entry name" value="Bestrophin-like"/>
</dbReference>
<dbReference type="OrthoDB" id="201595at2759"/>
<accession>B4H192</accession>
<feature type="region of interest" description="Disordered" evidence="6">
    <location>
        <begin position="484"/>
        <end position="505"/>
    </location>
</feature>
<feature type="compositionally biased region" description="Basic and acidic residues" evidence="6">
    <location>
        <begin position="772"/>
        <end position="783"/>
    </location>
</feature>
<dbReference type="Pfam" id="PF01062">
    <property type="entry name" value="Bestrophin"/>
    <property type="match status" value="2"/>
</dbReference>
<keyword evidence="9" id="KW-1185">Reference proteome</keyword>
<dbReference type="AlphaFoldDB" id="B4H192"/>
<dbReference type="GO" id="GO:0016020">
    <property type="term" value="C:membrane"/>
    <property type="evidence" value="ECO:0007669"/>
    <property type="project" value="UniProtKB-SubCell"/>
</dbReference>
<feature type="region of interest" description="Disordered" evidence="6">
    <location>
        <begin position="727"/>
        <end position="783"/>
    </location>
</feature>
<dbReference type="GO" id="GO:0005777">
    <property type="term" value="C:peroxisome"/>
    <property type="evidence" value="ECO:0007669"/>
    <property type="project" value="EnsemblMetazoa"/>
</dbReference>
<feature type="transmembrane region" description="Helical" evidence="7">
    <location>
        <begin position="157"/>
        <end position="185"/>
    </location>
</feature>
<keyword evidence="2 7" id="KW-0812">Transmembrane</keyword>
<dbReference type="eggNOG" id="KOG3547">
    <property type="taxonomic scope" value="Eukaryota"/>
</dbReference>
<name>B4H192_DROPE</name>
<comment type="similarity">
    <text evidence="5">Belongs to the anion channel-forming bestrophin (TC 1.A.46) family. Calcium-sensitive chloride channel subfamily.</text>
</comment>
<sequence>MTVSYAGEVPNGSSFGCFWKILWKWRGSVYKLIWRELVAYLCLYYTINNETGRLMRRNIMRYMVLAYVITLQRISLRVKRRFPTTQHLVDAGLMHESEMKIFEALNAKSPMSKYWMPLVWATNIINRARKDGLIASDHIVQTILVELSDIRRRLGGLIGYDTVCVPLVYTQVVTLVLYTYFIAALLGRQMLPNVLDRNGREDPDLYFPLFTVLQFVFYVGWLKVAEVLINPFGEDDDDIELNWLIDRHIKAAYMIVDEMHEEHPELLRDQYWECVVPKDLPYTVASEHYRKDEPKGSAEKYKVKKEDAMYANIMPGGGGAGKRMLSDDVYADYESVDTPMVERRKNNWLVRQLSRMGSMRSQSTAYSSGGMPFNRHRLNSVYSSPESGLPLTILQQQQLQQQQQQQHQQQQLPSMGGSQSQQKSSLYGKFVHRKSIRAQRQLIKQNSKLNGLNVNVAKTRPRIPTPEVAKDGSTNPASSAVIMAPSQHQSAPQQPPQQAQGGAHHMYPSSYTTTNTTSTRGMHLGHDGGGQVLGTLLLSPIKEMDSSSSNNTLIPGHPATAALAQAINMKDGFPAVSTLSAATNITTLSFPFTMANSSGGGDTIPTGTLSILPIAANAQLPTITTTASGYEPNDVITTIPVSLSIQRSPSSLSIVDLAQDQDGYSNSGSSNGMTVGPGAGGGGGITTTALLSVKPLNGSGSGNGNGNISRNNSFSLSFNLQDPTVRSSVRSAGAPTVDTVDNSSSGGAIGLPQSGATATATATSAPSTLAKHSPEAKTGEVYV</sequence>
<feature type="compositionally biased region" description="Low complexity" evidence="6">
    <location>
        <begin position="394"/>
        <end position="425"/>
    </location>
</feature>
<evidence type="ECO:0000256" key="5">
    <source>
        <dbReference type="ARBA" id="ARBA00034769"/>
    </source>
</evidence>
<protein>
    <submittedName>
        <fullName evidence="8">GL22521</fullName>
    </submittedName>
</protein>
<dbReference type="Proteomes" id="UP000008744">
    <property type="component" value="Unassembled WGS sequence"/>
</dbReference>
<keyword evidence="4 7" id="KW-0472">Membrane</keyword>
<proteinExistence type="inferred from homology"/>
<comment type="subcellular location">
    <subcellularLocation>
        <location evidence="1">Membrane</location>
    </subcellularLocation>
</comment>
<feature type="region of interest" description="Disordered" evidence="6">
    <location>
        <begin position="360"/>
        <end position="426"/>
    </location>
</feature>
<dbReference type="GO" id="GO:0005254">
    <property type="term" value="F:chloride channel activity"/>
    <property type="evidence" value="ECO:0007669"/>
    <property type="project" value="InterPro"/>
</dbReference>
<evidence type="ECO:0000256" key="2">
    <source>
        <dbReference type="ARBA" id="ARBA00022692"/>
    </source>
</evidence>
<feature type="compositionally biased region" description="Low complexity" evidence="6">
    <location>
        <begin position="756"/>
        <end position="768"/>
    </location>
</feature>
<reference evidence="8 9" key="1">
    <citation type="journal article" date="2007" name="Nature">
        <title>Evolution of genes and genomes on the Drosophila phylogeny.</title>
        <authorList>
            <consortium name="Drosophila 12 Genomes Consortium"/>
            <person name="Clark A.G."/>
            <person name="Eisen M.B."/>
            <person name="Smith D.R."/>
            <person name="Bergman C.M."/>
            <person name="Oliver B."/>
            <person name="Markow T.A."/>
            <person name="Kaufman T.C."/>
            <person name="Kellis M."/>
            <person name="Gelbart W."/>
            <person name="Iyer V.N."/>
            <person name="Pollard D.A."/>
            <person name="Sackton T.B."/>
            <person name="Larracuente A.M."/>
            <person name="Singh N.D."/>
            <person name="Abad J.P."/>
            <person name="Abt D.N."/>
            <person name="Adryan B."/>
            <person name="Aguade M."/>
            <person name="Akashi H."/>
            <person name="Anderson W.W."/>
            <person name="Aquadro C.F."/>
            <person name="Ardell D.H."/>
            <person name="Arguello R."/>
            <person name="Artieri C.G."/>
            <person name="Barbash D.A."/>
            <person name="Barker D."/>
            <person name="Barsanti P."/>
            <person name="Batterham P."/>
            <person name="Batzoglou S."/>
            <person name="Begun D."/>
            <person name="Bhutkar A."/>
            <person name="Blanco E."/>
            <person name="Bosak S.A."/>
            <person name="Bradley R.K."/>
            <person name="Brand A.D."/>
            <person name="Brent M.R."/>
            <person name="Brooks A.N."/>
            <person name="Brown R.H."/>
            <person name="Butlin R.K."/>
            <person name="Caggese C."/>
            <person name="Calvi B.R."/>
            <person name="Bernardo de Carvalho A."/>
            <person name="Caspi A."/>
            <person name="Castrezana S."/>
            <person name="Celniker S.E."/>
            <person name="Chang J.L."/>
            <person name="Chapple C."/>
            <person name="Chatterji S."/>
            <person name="Chinwalla A."/>
            <person name="Civetta A."/>
            <person name="Clifton S.W."/>
            <person name="Comeron J.M."/>
            <person name="Costello J.C."/>
            <person name="Coyne J.A."/>
            <person name="Daub J."/>
            <person name="David R.G."/>
            <person name="Delcher A.L."/>
            <person name="Delehaunty K."/>
            <person name="Do C.B."/>
            <person name="Ebling H."/>
            <person name="Edwards K."/>
            <person name="Eickbush T."/>
            <person name="Evans J.D."/>
            <person name="Filipski A."/>
            <person name="Findeiss S."/>
            <person name="Freyhult E."/>
            <person name="Fulton L."/>
            <person name="Fulton R."/>
            <person name="Garcia A.C."/>
            <person name="Gardiner A."/>
            <person name="Garfield D.A."/>
            <person name="Garvin B.E."/>
            <person name="Gibson G."/>
            <person name="Gilbert D."/>
            <person name="Gnerre S."/>
            <person name="Godfrey J."/>
            <person name="Good R."/>
            <person name="Gotea V."/>
            <person name="Gravely B."/>
            <person name="Greenberg A.J."/>
            <person name="Griffiths-Jones S."/>
            <person name="Gross S."/>
            <person name="Guigo R."/>
            <person name="Gustafson E.A."/>
            <person name="Haerty W."/>
            <person name="Hahn M.W."/>
            <person name="Halligan D.L."/>
            <person name="Halpern A.L."/>
            <person name="Halter G.M."/>
            <person name="Han M.V."/>
            <person name="Heger A."/>
            <person name="Hillier L."/>
            <person name="Hinrichs A.S."/>
            <person name="Holmes I."/>
            <person name="Hoskins R.A."/>
            <person name="Hubisz M.J."/>
            <person name="Hultmark D."/>
            <person name="Huntley M.A."/>
            <person name="Jaffe D.B."/>
            <person name="Jagadeeshan S."/>
            <person name="Jeck W.R."/>
            <person name="Johnson J."/>
            <person name="Jones C.D."/>
            <person name="Jordan W.C."/>
            <person name="Karpen G.H."/>
            <person name="Kataoka E."/>
            <person name="Keightley P.D."/>
            <person name="Kheradpour P."/>
            <person name="Kirkness E.F."/>
            <person name="Koerich L.B."/>
            <person name="Kristiansen K."/>
            <person name="Kudrna D."/>
            <person name="Kulathinal R.J."/>
            <person name="Kumar S."/>
            <person name="Kwok R."/>
            <person name="Lander E."/>
            <person name="Langley C.H."/>
            <person name="Lapoint R."/>
            <person name="Lazzaro B.P."/>
            <person name="Lee S.J."/>
            <person name="Levesque L."/>
            <person name="Li R."/>
            <person name="Lin C.F."/>
            <person name="Lin M.F."/>
            <person name="Lindblad-Toh K."/>
            <person name="Llopart A."/>
            <person name="Long M."/>
            <person name="Low L."/>
            <person name="Lozovsky E."/>
            <person name="Lu J."/>
            <person name="Luo M."/>
            <person name="Machado C.A."/>
            <person name="Makalowski W."/>
            <person name="Marzo M."/>
            <person name="Matsuda M."/>
            <person name="Matzkin L."/>
            <person name="McAllister B."/>
            <person name="McBride C.S."/>
            <person name="McKernan B."/>
            <person name="McKernan K."/>
            <person name="Mendez-Lago M."/>
            <person name="Minx P."/>
            <person name="Mollenhauer M.U."/>
            <person name="Montooth K."/>
            <person name="Mount S.M."/>
            <person name="Mu X."/>
            <person name="Myers E."/>
            <person name="Negre B."/>
            <person name="Newfeld S."/>
            <person name="Nielsen R."/>
            <person name="Noor M.A."/>
            <person name="O'Grady P."/>
            <person name="Pachter L."/>
            <person name="Papaceit M."/>
            <person name="Parisi M.J."/>
            <person name="Parisi M."/>
            <person name="Parts L."/>
            <person name="Pedersen J.S."/>
            <person name="Pesole G."/>
            <person name="Phillippy A.M."/>
            <person name="Ponting C.P."/>
            <person name="Pop M."/>
            <person name="Porcelli D."/>
            <person name="Powell J.R."/>
            <person name="Prohaska S."/>
            <person name="Pruitt K."/>
            <person name="Puig M."/>
            <person name="Quesneville H."/>
            <person name="Ram K.R."/>
            <person name="Rand D."/>
            <person name="Rasmussen M.D."/>
            <person name="Reed L.K."/>
            <person name="Reenan R."/>
            <person name="Reily A."/>
            <person name="Remington K.A."/>
            <person name="Rieger T.T."/>
            <person name="Ritchie M.G."/>
            <person name="Robin C."/>
            <person name="Rogers Y.H."/>
            <person name="Rohde C."/>
            <person name="Rozas J."/>
            <person name="Rubenfield M.J."/>
            <person name="Ruiz A."/>
            <person name="Russo S."/>
            <person name="Salzberg S.L."/>
            <person name="Sanchez-Gracia A."/>
            <person name="Saranga D.J."/>
            <person name="Sato H."/>
            <person name="Schaeffer S.W."/>
            <person name="Schatz M.C."/>
            <person name="Schlenke T."/>
            <person name="Schwartz R."/>
            <person name="Segarra C."/>
            <person name="Singh R.S."/>
            <person name="Sirot L."/>
            <person name="Sirota M."/>
            <person name="Sisneros N.B."/>
            <person name="Smith C.D."/>
            <person name="Smith T.F."/>
            <person name="Spieth J."/>
            <person name="Stage D.E."/>
            <person name="Stark A."/>
            <person name="Stephan W."/>
            <person name="Strausberg R.L."/>
            <person name="Strempel S."/>
            <person name="Sturgill D."/>
            <person name="Sutton G."/>
            <person name="Sutton G.G."/>
            <person name="Tao W."/>
            <person name="Teichmann S."/>
            <person name="Tobari Y.N."/>
            <person name="Tomimura Y."/>
            <person name="Tsolas J.M."/>
            <person name="Valente V.L."/>
            <person name="Venter E."/>
            <person name="Venter J.C."/>
            <person name="Vicario S."/>
            <person name="Vieira F.G."/>
            <person name="Vilella A.J."/>
            <person name="Villasante A."/>
            <person name="Walenz B."/>
            <person name="Wang J."/>
            <person name="Wasserman M."/>
            <person name="Watts T."/>
            <person name="Wilson D."/>
            <person name="Wilson R.K."/>
            <person name="Wing R.A."/>
            <person name="Wolfner M.F."/>
            <person name="Wong A."/>
            <person name="Wong G.K."/>
            <person name="Wu C.I."/>
            <person name="Wu G."/>
            <person name="Yamamoto D."/>
            <person name="Yang H.P."/>
            <person name="Yang S.P."/>
            <person name="Yorke J.A."/>
            <person name="Yoshida K."/>
            <person name="Zdobnov E."/>
            <person name="Zhang P."/>
            <person name="Zhang Y."/>
            <person name="Zimin A.V."/>
            <person name="Baldwin J."/>
            <person name="Abdouelleil A."/>
            <person name="Abdulkadir J."/>
            <person name="Abebe A."/>
            <person name="Abera B."/>
            <person name="Abreu J."/>
            <person name="Acer S.C."/>
            <person name="Aftuck L."/>
            <person name="Alexander A."/>
            <person name="An P."/>
            <person name="Anderson E."/>
            <person name="Anderson S."/>
            <person name="Arachi H."/>
            <person name="Azer M."/>
            <person name="Bachantsang P."/>
            <person name="Barry A."/>
            <person name="Bayul T."/>
            <person name="Berlin A."/>
            <person name="Bessette D."/>
            <person name="Bloom T."/>
            <person name="Blye J."/>
            <person name="Boguslavskiy L."/>
            <person name="Bonnet C."/>
            <person name="Boukhgalter B."/>
            <person name="Bourzgui I."/>
            <person name="Brown A."/>
            <person name="Cahill P."/>
            <person name="Channer S."/>
            <person name="Cheshatsang Y."/>
            <person name="Chuda L."/>
            <person name="Citroen M."/>
            <person name="Collymore A."/>
            <person name="Cooke P."/>
            <person name="Costello M."/>
            <person name="D'Aco K."/>
            <person name="Daza R."/>
            <person name="De Haan G."/>
            <person name="DeGray S."/>
            <person name="DeMaso C."/>
            <person name="Dhargay N."/>
            <person name="Dooley K."/>
            <person name="Dooley E."/>
            <person name="Doricent M."/>
            <person name="Dorje P."/>
            <person name="Dorjee K."/>
            <person name="Dupes A."/>
            <person name="Elong R."/>
            <person name="Falk J."/>
            <person name="Farina A."/>
            <person name="Faro S."/>
            <person name="Ferguson D."/>
            <person name="Fisher S."/>
            <person name="Foley C.D."/>
            <person name="Franke A."/>
            <person name="Friedrich D."/>
            <person name="Gadbois L."/>
            <person name="Gearin G."/>
            <person name="Gearin C.R."/>
            <person name="Giannoukos G."/>
            <person name="Goode T."/>
            <person name="Graham J."/>
            <person name="Grandbois E."/>
            <person name="Grewal S."/>
            <person name="Gyaltsen K."/>
            <person name="Hafez N."/>
            <person name="Hagos B."/>
            <person name="Hall J."/>
            <person name="Henson C."/>
            <person name="Hollinger A."/>
            <person name="Honan T."/>
            <person name="Huard M.D."/>
            <person name="Hughes L."/>
            <person name="Hurhula B."/>
            <person name="Husby M.E."/>
            <person name="Kamat A."/>
            <person name="Kanga B."/>
            <person name="Kashin S."/>
            <person name="Khazanovich D."/>
            <person name="Kisner P."/>
            <person name="Lance K."/>
            <person name="Lara M."/>
            <person name="Lee W."/>
            <person name="Lennon N."/>
            <person name="Letendre F."/>
            <person name="LeVine R."/>
            <person name="Lipovsky A."/>
            <person name="Liu X."/>
            <person name="Liu J."/>
            <person name="Liu S."/>
            <person name="Lokyitsang T."/>
            <person name="Lokyitsang Y."/>
            <person name="Lubonja R."/>
            <person name="Lui A."/>
            <person name="MacDonald P."/>
            <person name="Magnisalis V."/>
            <person name="Maru K."/>
            <person name="Matthews C."/>
            <person name="McCusker W."/>
            <person name="McDonough S."/>
            <person name="Mehta T."/>
            <person name="Meldrim J."/>
            <person name="Meneus L."/>
            <person name="Mihai O."/>
            <person name="Mihalev A."/>
            <person name="Mihova T."/>
            <person name="Mittelman R."/>
            <person name="Mlenga V."/>
            <person name="Montmayeur A."/>
            <person name="Mulrain L."/>
            <person name="Navidi A."/>
            <person name="Naylor J."/>
            <person name="Negash T."/>
            <person name="Nguyen T."/>
            <person name="Nguyen N."/>
            <person name="Nicol R."/>
            <person name="Norbu C."/>
            <person name="Norbu N."/>
            <person name="Novod N."/>
            <person name="O'Neill B."/>
            <person name="Osman S."/>
            <person name="Markiewicz E."/>
            <person name="Oyono O.L."/>
            <person name="Patti C."/>
            <person name="Phunkhang P."/>
            <person name="Pierre F."/>
            <person name="Priest M."/>
            <person name="Raghuraman S."/>
            <person name="Rege F."/>
            <person name="Reyes R."/>
            <person name="Rise C."/>
            <person name="Rogov P."/>
            <person name="Ross K."/>
            <person name="Ryan E."/>
            <person name="Settipalli S."/>
            <person name="Shea T."/>
            <person name="Sherpa N."/>
            <person name="Shi L."/>
            <person name="Shih D."/>
            <person name="Sparrow T."/>
            <person name="Spaulding J."/>
            <person name="Stalker J."/>
            <person name="Stange-Thomann N."/>
            <person name="Stavropoulos S."/>
            <person name="Stone C."/>
            <person name="Strader C."/>
            <person name="Tesfaye S."/>
            <person name="Thomson T."/>
            <person name="Thoulutsang Y."/>
            <person name="Thoulutsang D."/>
            <person name="Topham K."/>
            <person name="Topping I."/>
            <person name="Tsamla T."/>
            <person name="Vassiliev H."/>
            <person name="Vo A."/>
            <person name="Wangchuk T."/>
            <person name="Wangdi T."/>
            <person name="Weiand M."/>
            <person name="Wilkinson J."/>
            <person name="Wilson A."/>
            <person name="Yadav S."/>
            <person name="Young G."/>
            <person name="Yu Q."/>
            <person name="Zembek L."/>
            <person name="Zhong D."/>
            <person name="Zimmer A."/>
            <person name="Zwirko Z."/>
            <person name="Jaffe D.B."/>
            <person name="Alvarez P."/>
            <person name="Brockman W."/>
            <person name="Butler J."/>
            <person name="Chin C."/>
            <person name="Gnerre S."/>
            <person name="Grabherr M."/>
            <person name="Kleber M."/>
            <person name="Mauceli E."/>
            <person name="MacCallum I."/>
        </authorList>
    </citation>
    <scope>NUCLEOTIDE SEQUENCE [LARGE SCALE GENOMIC DNA]</scope>
    <source>
        <strain evidence="9">MSH-3 / Tucson 14011-0111.49</strain>
    </source>
</reference>
<organism evidence="9">
    <name type="scientific">Drosophila persimilis</name>
    <name type="common">Fruit fly</name>
    <dbReference type="NCBI Taxonomy" id="7234"/>
    <lineage>
        <taxon>Eukaryota</taxon>
        <taxon>Metazoa</taxon>
        <taxon>Ecdysozoa</taxon>
        <taxon>Arthropoda</taxon>
        <taxon>Hexapoda</taxon>
        <taxon>Insecta</taxon>
        <taxon>Pterygota</taxon>
        <taxon>Neoptera</taxon>
        <taxon>Endopterygota</taxon>
        <taxon>Diptera</taxon>
        <taxon>Brachycera</taxon>
        <taxon>Muscomorpha</taxon>
        <taxon>Ephydroidea</taxon>
        <taxon>Drosophilidae</taxon>
        <taxon>Drosophila</taxon>
        <taxon>Sophophora</taxon>
    </lineage>
</organism>
<dbReference type="PANTHER" id="PTHR10736">
    <property type="entry name" value="BESTROPHIN"/>
    <property type="match status" value="1"/>
</dbReference>
<evidence type="ECO:0000313" key="9">
    <source>
        <dbReference type="Proteomes" id="UP000008744"/>
    </source>
</evidence>
<evidence type="ECO:0000256" key="1">
    <source>
        <dbReference type="ARBA" id="ARBA00004370"/>
    </source>
</evidence>
<evidence type="ECO:0000256" key="4">
    <source>
        <dbReference type="ARBA" id="ARBA00023136"/>
    </source>
</evidence>
<evidence type="ECO:0000256" key="6">
    <source>
        <dbReference type="SAM" id="MobiDB-lite"/>
    </source>
</evidence>
<dbReference type="HOGENOM" id="CLU_018069_3_0_1"/>
<dbReference type="InterPro" id="IPR000615">
    <property type="entry name" value="Bestrophin"/>
</dbReference>
<evidence type="ECO:0000256" key="3">
    <source>
        <dbReference type="ARBA" id="ARBA00022989"/>
    </source>
</evidence>
<evidence type="ECO:0000313" key="8">
    <source>
        <dbReference type="EMBL" id="EDW30069.1"/>
    </source>
</evidence>
<gene>
    <name evidence="8" type="primary">Dper\GL22521</name>
    <name evidence="8" type="ORF">Dper_GL22521</name>
</gene>
<dbReference type="OMA" id="AMSKYWM"/>
<keyword evidence="3 7" id="KW-1133">Transmembrane helix</keyword>